<evidence type="ECO:0000256" key="8">
    <source>
        <dbReference type="ARBA" id="ARBA00022989"/>
    </source>
</evidence>
<dbReference type="InterPro" id="IPR036412">
    <property type="entry name" value="HAD-like_sf"/>
</dbReference>
<dbReference type="PROSITE" id="PS50846">
    <property type="entry name" value="HMA_2"/>
    <property type="match status" value="1"/>
</dbReference>
<feature type="transmembrane region" description="Helical" evidence="10">
    <location>
        <begin position="318"/>
        <end position="336"/>
    </location>
</feature>
<feature type="transmembrane region" description="Helical" evidence="10">
    <location>
        <begin position="887"/>
        <end position="909"/>
    </location>
</feature>
<protein>
    <recommendedName>
        <fullName evidence="12">HMA domain-containing protein</fullName>
    </recommendedName>
</protein>
<evidence type="ECO:0000256" key="9">
    <source>
        <dbReference type="ARBA" id="ARBA00023136"/>
    </source>
</evidence>
<dbReference type="InterPro" id="IPR006121">
    <property type="entry name" value="HMA_dom"/>
</dbReference>
<dbReference type="FunFam" id="2.70.150.10:FF:000068">
    <property type="entry name" value="Copper resistance-associated P-type ATPase"/>
    <property type="match status" value="1"/>
</dbReference>
<evidence type="ECO:0000256" key="5">
    <source>
        <dbReference type="ARBA" id="ARBA00022741"/>
    </source>
</evidence>
<dbReference type="Pfam" id="PF00403">
    <property type="entry name" value="HMA"/>
    <property type="match status" value="1"/>
</dbReference>
<dbReference type="GO" id="GO:0016020">
    <property type="term" value="C:membrane"/>
    <property type="evidence" value="ECO:0007669"/>
    <property type="project" value="UniProtKB-SubCell"/>
</dbReference>
<accession>A0A9Q0AIC1</accession>
<proteinExistence type="inferred from homology"/>
<keyword evidence="7" id="KW-1278">Translocase</keyword>
<dbReference type="Gene3D" id="3.40.50.1000">
    <property type="entry name" value="HAD superfamily/HAD-like"/>
    <property type="match status" value="1"/>
</dbReference>
<gene>
    <name evidence="13" type="ORF">JX265_010596</name>
</gene>
<evidence type="ECO:0000313" key="13">
    <source>
        <dbReference type="EMBL" id="KAI1859119.1"/>
    </source>
</evidence>
<evidence type="ECO:0000256" key="7">
    <source>
        <dbReference type="ARBA" id="ARBA00022967"/>
    </source>
</evidence>
<comment type="subcellular location">
    <subcellularLocation>
        <location evidence="1">Membrane</location>
        <topology evidence="1">Multi-pass membrane protein</topology>
    </subcellularLocation>
</comment>
<dbReference type="SFLD" id="SFLDF00027">
    <property type="entry name" value="p-type_atpase"/>
    <property type="match status" value="1"/>
</dbReference>
<dbReference type="GO" id="GO:0005507">
    <property type="term" value="F:copper ion binding"/>
    <property type="evidence" value="ECO:0007669"/>
    <property type="project" value="TreeGrafter"/>
</dbReference>
<evidence type="ECO:0000256" key="4">
    <source>
        <dbReference type="ARBA" id="ARBA00022723"/>
    </source>
</evidence>
<comment type="similarity">
    <text evidence="2 10">Belongs to the cation transport ATPase (P-type) (TC 3.A.3) family. Type IB subfamily.</text>
</comment>
<dbReference type="NCBIfam" id="TIGR01494">
    <property type="entry name" value="ATPase_P-type"/>
    <property type="match status" value="1"/>
</dbReference>
<dbReference type="PROSITE" id="PS00154">
    <property type="entry name" value="ATPASE_E1_E2"/>
    <property type="match status" value="1"/>
</dbReference>
<dbReference type="InterPro" id="IPR018303">
    <property type="entry name" value="ATPase_P-typ_P_site"/>
</dbReference>
<dbReference type="InterPro" id="IPR036163">
    <property type="entry name" value="HMA_dom_sf"/>
</dbReference>
<dbReference type="EMBL" id="JAFIMR010000035">
    <property type="protein sequence ID" value="KAI1859119.1"/>
    <property type="molecule type" value="Genomic_DNA"/>
</dbReference>
<dbReference type="InterPro" id="IPR001757">
    <property type="entry name" value="P_typ_ATPase"/>
</dbReference>
<dbReference type="InterPro" id="IPR044492">
    <property type="entry name" value="P_typ_ATPase_HD_dom"/>
</dbReference>
<dbReference type="GO" id="GO:0043682">
    <property type="term" value="F:P-type divalent copper transporter activity"/>
    <property type="evidence" value="ECO:0007669"/>
    <property type="project" value="TreeGrafter"/>
</dbReference>
<evidence type="ECO:0000259" key="12">
    <source>
        <dbReference type="PROSITE" id="PS50846"/>
    </source>
</evidence>
<dbReference type="PRINTS" id="PR00119">
    <property type="entry name" value="CATATPASE"/>
</dbReference>
<organism evidence="13 14">
    <name type="scientific">Neoarthrinium moseri</name>
    <dbReference type="NCBI Taxonomy" id="1658444"/>
    <lineage>
        <taxon>Eukaryota</taxon>
        <taxon>Fungi</taxon>
        <taxon>Dikarya</taxon>
        <taxon>Ascomycota</taxon>
        <taxon>Pezizomycotina</taxon>
        <taxon>Sordariomycetes</taxon>
        <taxon>Xylariomycetidae</taxon>
        <taxon>Amphisphaeriales</taxon>
        <taxon>Apiosporaceae</taxon>
        <taxon>Neoarthrinium</taxon>
    </lineage>
</organism>
<evidence type="ECO:0000256" key="10">
    <source>
        <dbReference type="RuleBase" id="RU362081"/>
    </source>
</evidence>
<dbReference type="InterPro" id="IPR008250">
    <property type="entry name" value="ATPase_P-typ_transduc_dom_A_sf"/>
</dbReference>
<dbReference type="NCBIfam" id="TIGR01525">
    <property type="entry name" value="ATPase-IB_hvy"/>
    <property type="match status" value="1"/>
</dbReference>
<evidence type="ECO:0000256" key="11">
    <source>
        <dbReference type="SAM" id="MobiDB-lite"/>
    </source>
</evidence>
<evidence type="ECO:0000256" key="2">
    <source>
        <dbReference type="ARBA" id="ARBA00006024"/>
    </source>
</evidence>
<keyword evidence="14" id="KW-1185">Reference proteome</keyword>
<dbReference type="Gene3D" id="3.40.1110.10">
    <property type="entry name" value="Calcium-transporting ATPase, cytoplasmic domain N"/>
    <property type="match status" value="1"/>
</dbReference>
<keyword evidence="9 10" id="KW-0472">Membrane</keyword>
<dbReference type="Gene3D" id="3.30.70.100">
    <property type="match status" value="1"/>
</dbReference>
<keyword evidence="8 10" id="KW-1133">Transmembrane helix</keyword>
<dbReference type="AlphaFoldDB" id="A0A9Q0AIC1"/>
<dbReference type="InterPro" id="IPR023298">
    <property type="entry name" value="ATPase_P-typ_TM_dom_sf"/>
</dbReference>
<dbReference type="Gene3D" id="2.70.150.10">
    <property type="entry name" value="Calcium-transporting ATPase, cytoplasmic transduction domain A"/>
    <property type="match status" value="1"/>
</dbReference>
<dbReference type="FunFam" id="3.30.70.100:FF:000005">
    <property type="entry name" value="Copper-exporting P-type ATPase A"/>
    <property type="match status" value="1"/>
</dbReference>
<evidence type="ECO:0000256" key="6">
    <source>
        <dbReference type="ARBA" id="ARBA00022840"/>
    </source>
</evidence>
<keyword evidence="6 10" id="KW-0067">ATP-binding</keyword>
<dbReference type="CDD" id="cd02094">
    <property type="entry name" value="P-type_ATPase_Cu-like"/>
    <property type="match status" value="1"/>
</dbReference>
<dbReference type="PANTHER" id="PTHR43520">
    <property type="entry name" value="ATP7, ISOFORM B"/>
    <property type="match status" value="1"/>
</dbReference>
<dbReference type="SUPFAM" id="SSF81653">
    <property type="entry name" value="Calcium ATPase, transduction domain A"/>
    <property type="match status" value="1"/>
</dbReference>
<dbReference type="SFLD" id="SFLDS00003">
    <property type="entry name" value="Haloacid_Dehalogenase"/>
    <property type="match status" value="1"/>
</dbReference>
<dbReference type="CDD" id="cd00371">
    <property type="entry name" value="HMA"/>
    <property type="match status" value="1"/>
</dbReference>
<dbReference type="Pfam" id="PF00702">
    <property type="entry name" value="Hydrolase"/>
    <property type="match status" value="1"/>
</dbReference>
<dbReference type="GO" id="GO:0016887">
    <property type="term" value="F:ATP hydrolysis activity"/>
    <property type="evidence" value="ECO:0007669"/>
    <property type="project" value="InterPro"/>
</dbReference>
<feature type="transmembrane region" description="Helical" evidence="10">
    <location>
        <begin position="915"/>
        <end position="939"/>
    </location>
</feature>
<feature type="transmembrane region" description="Helical" evidence="10">
    <location>
        <begin position="231"/>
        <end position="252"/>
    </location>
</feature>
<dbReference type="GO" id="GO:0005524">
    <property type="term" value="F:ATP binding"/>
    <property type="evidence" value="ECO:0007669"/>
    <property type="project" value="UniProtKB-UniRule"/>
</dbReference>
<evidence type="ECO:0000313" key="14">
    <source>
        <dbReference type="Proteomes" id="UP000829685"/>
    </source>
</evidence>
<dbReference type="Proteomes" id="UP000829685">
    <property type="component" value="Unassembled WGS sequence"/>
</dbReference>
<dbReference type="InterPro" id="IPR027256">
    <property type="entry name" value="P-typ_ATPase_IB"/>
</dbReference>
<comment type="caution">
    <text evidence="13">The sequence shown here is derived from an EMBL/GenBank/DDBJ whole genome shotgun (WGS) entry which is preliminary data.</text>
</comment>
<feature type="transmembrane region" description="Helical" evidence="10">
    <location>
        <begin position="187"/>
        <end position="211"/>
    </location>
</feature>
<keyword evidence="3 10" id="KW-0812">Transmembrane</keyword>
<dbReference type="PANTHER" id="PTHR43520:SF32">
    <property type="entry name" value="COPPER RESISTANCE P-TYPE ATPASE (EUROFUNG)"/>
    <property type="match status" value="1"/>
</dbReference>
<feature type="transmembrane region" description="Helical" evidence="10">
    <location>
        <begin position="546"/>
        <end position="570"/>
    </location>
</feature>
<dbReference type="GO" id="GO:0055070">
    <property type="term" value="P:copper ion homeostasis"/>
    <property type="evidence" value="ECO:0007669"/>
    <property type="project" value="TreeGrafter"/>
</dbReference>
<dbReference type="InterPro" id="IPR059000">
    <property type="entry name" value="ATPase_P-type_domA"/>
</dbReference>
<evidence type="ECO:0000256" key="3">
    <source>
        <dbReference type="ARBA" id="ARBA00022692"/>
    </source>
</evidence>
<sequence>MNRFRASVSIGGMTCASCSTSILAALKNTDWVTDASVNLITNSASVEFSGADKAQQLVAAIEDLGYDAEVNQVEEVTDDSEQRQQRTVEVRIDGFWCDECPRRAVAKLLEGFYVDDQGHSAIEILTHPSKNRPIMKLRYLPEPSQINIRRIINTVNDMDPAFQATIYHPPSAEERHRLIHARQQKRLLLRLLGTLAVAIPTFIIGIVYMSLVPMENDVKMYLMEHLNHGISRSQVALLVLATPVYFCAADIFHRRAIKEIWLLWRPSSRTPLLQRFYRFGSMNMLMSLGTTIAYVSSCAQLIAAAVHPPSGMVDDSNFYFDSVVFLTLFLLAGRLIESYSKSKTGSAIEALGKLRPTSASLLINHSTTLPSQQQSEAKDERSQIHDTQQNESLDEVVQPEDRIETVSVDMLDFGDTILVSHGASPPCDGLVTKGGTLFDESSLTGESRLVKKSIGDKVFAGTINKGSPVRMEVTDIAGQSMLDQIVNVVREGQTKRAPMERVADSLTSYFVPAITFIAILTWLIWFVLGSAGIISQRYLNDPSESWVVFALQFSIAVFVVACPCGLGLAAPTAIYVGGGLAAKFGILAKGGGEAFEKASHLKCIVFDKTGTLTEGGDPRVVDWEFCSDKMEPKYVLSAIRNLEQNSSHPLAKALISYCESEAATDVVTFSHVEEIPGKGLKGVGWAAEYVIGNETLMNEMGVYTAPDAAAKLRSWKQDGNSVVLVATRQNEPNSIYRLAAFFEISTPIRSEAAPTIAALQDRGVDVWMLSGDNSTTARAVALRVGIPTTNVIAEVLPTDKSSKILELREAMTLKYGAKNKRATIAMVGDGINDAPALAVADVGIAIGSGTDVAISSADFVLVKSDLRSVVTLLGVSKTVFRRIKFNFGWAVIYNLLAIPFAAGCFYVLGVKLDPVWASLAMALSSISVVLSSLALNIGIPGLGFRERKIPIGEV</sequence>
<dbReference type="SFLD" id="SFLDG00002">
    <property type="entry name" value="C1.7:_P-type_atpase_like"/>
    <property type="match status" value="1"/>
</dbReference>
<dbReference type="SUPFAM" id="SSF55008">
    <property type="entry name" value="HMA, heavy metal-associated domain"/>
    <property type="match status" value="1"/>
</dbReference>
<reference evidence="13" key="1">
    <citation type="submission" date="2021-03" db="EMBL/GenBank/DDBJ databases">
        <title>Revisited historic fungal species revealed as producer of novel bioactive compounds through whole genome sequencing and comparative genomics.</title>
        <authorList>
            <person name="Vignolle G.A."/>
            <person name="Hochenegger N."/>
            <person name="Mach R.L."/>
            <person name="Mach-Aigner A.R."/>
            <person name="Javad Rahimi M."/>
            <person name="Salim K.A."/>
            <person name="Chan C.M."/>
            <person name="Lim L.B.L."/>
            <person name="Cai F."/>
            <person name="Druzhinina I.S."/>
            <person name="U'Ren J.M."/>
            <person name="Derntl C."/>
        </authorList>
    </citation>
    <scope>NUCLEOTIDE SEQUENCE</scope>
    <source>
        <strain evidence="13">TUCIM 5799</strain>
    </source>
</reference>
<dbReference type="InterPro" id="IPR023299">
    <property type="entry name" value="ATPase_P-typ_cyto_dom_N"/>
</dbReference>
<dbReference type="Pfam" id="PF00122">
    <property type="entry name" value="E1-E2_ATPase"/>
    <property type="match status" value="1"/>
</dbReference>
<feature type="domain" description="HMA" evidence="12">
    <location>
        <begin position="4"/>
        <end position="69"/>
    </location>
</feature>
<dbReference type="SUPFAM" id="SSF56784">
    <property type="entry name" value="HAD-like"/>
    <property type="match status" value="1"/>
</dbReference>
<feature type="region of interest" description="Disordered" evidence="11">
    <location>
        <begin position="368"/>
        <end position="399"/>
    </location>
</feature>
<dbReference type="SUPFAM" id="SSF81665">
    <property type="entry name" value="Calcium ATPase, transmembrane domain M"/>
    <property type="match status" value="1"/>
</dbReference>
<name>A0A9Q0AIC1_9PEZI</name>
<keyword evidence="4 10" id="KW-0479">Metal-binding</keyword>
<dbReference type="InterPro" id="IPR023214">
    <property type="entry name" value="HAD_sf"/>
</dbReference>
<feature type="transmembrane region" description="Helical" evidence="10">
    <location>
        <begin position="509"/>
        <end position="534"/>
    </location>
</feature>
<feature type="transmembrane region" description="Helical" evidence="10">
    <location>
        <begin position="285"/>
        <end position="306"/>
    </location>
</feature>
<keyword evidence="5 10" id="KW-0547">Nucleotide-binding</keyword>
<evidence type="ECO:0000256" key="1">
    <source>
        <dbReference type="ARBA" id="ARBA00004141"/>
    </source>
</evidence>